<evidence type="ECO:0000259" key="1">
    <source>
        <dbReference type="Pfam" id="PF12973"/>
    </source>
</evidence>
<name>A0A7W7B0K0_9SPHN</name>
<comment type="caution">
    <text evidence="2">The sequence shown here is derived from an EMBL/GenBank/DDBJ whole genome shotgun (WGS) entry which is preliminary data.</text>
</comment>
<evidence type="ECO:0000313" key="2">
    <source>
        <dbReference type="EMBL" id="MBB4630828.1"/>
    </source>
</evidence>
<accession>A0A7W7B0K0</accession>
<gene>
    <name evidence="2" type="ORF">GGQ98_000433</name>
</gene>
<dbReference type="InterPro" id="IPR025979">
    <property type="entry name" value="ChrR-like_cupin_dom"/>
</dbReference>
<dbReference type="InterPro" id="IPR014710">
    <property type="entry name" value="RmlC-like_jellyroll"/>
</dbReference>
<protein>
    <recommendedName>
        <fullName evidence="1">ChrR-like cupin domain-containing protein</fullName>
    </recommendedName>
</protein>
<dbReference type="EMBL" id="JACHNZ010000003">
    <property type="protein sequence ID" value="MBB4630828.1"/>
    <property type="molecule type" value="Genomic_DNA"/>
</dbReference>
<keyword evidence="3" id="KW-1185">Reference proteome</keyword>
<dbReference type="Gene3D" id="2.60.120.10">
    <property type="entry name" value="Jelly Rolls"/>
    <property type="match status" value="1"/>
</dbReference>
<dbReference type="AlphaFoldDB" id="A0A7W7B0K0"/>
<feature type="domain" description="ChrR-like cupin" evidence="1">
    <location>
        <begin position="12"/>
        <end position="114"/>
    </location>
</feature>
<reference evidence="2 3" key="1">
    <citation type="submission" date="2020-08" db="EMBL/GenBank/DDBJ databases">
        <title>Genomic Encyclopedia of Type Strains, Phase IV (KMG-IV): sequencing the most valuable type-strain genomes for metagenomic binning, comparative biology and taxonomic classification.</title>
        <authorList>
            <person name="Goeker M."/>
        </authorList>
    </citation>
    <scope>NUCLEOTIDE SEQUENCE [LARGE SCALE GENOMIC DNA]</scope>
    <source>
        <strain evidence="2 3">DSM 17328</strain>
    </source>
</reference>
<proteinExistence type="predicted"/>
<evidence type="ECO:0000313" key="3">
    <source>
        <dbReference type="Proteomes" id="UP000566324"/>
    </source>
</evidence>
<dbReference type="Pfam" id="PF12973">
    <property type="entry name" value="Cupin_7"/>
    <property type="match status" value="1"/>
</dbReference>
<dbReference type="RefSeq" id="WP_184064429.1">
    <property type="nucleotide sequence ID" value="NZ_JACHNZ010000003.1"/>
</dbReference>
<sequence length="157" mass="17252">MTATHNPGKVGDLIVNIADAKPHQLGEGTTIRMLRYSEETGDWVLWVEMQPGATFAPHWHLGHGQYFITKGELIYDVGSAPAGTYGYEPIGSRHTEAHCKVPTEYLFMGHGAVAFTGPEGDIRFVLNHEFLRDLDLGKHQPDISKAEAADTAVREPA</sequence>
<dbReference type="Proteomes" id="UP000566324">
    <property type="component" value="Unassembled WGS sequence"/>
</dbReference>
<dbReference type="InterPro" id="IPR011051">
    <property type="entry name" value="RmlC_Cupin_sf"/>
</dbReference>
<organism evidence="2 3">
    <name type="scientific">Sphingosinicella soli</name>
    <dbReference type="NCBI Taxonomy" id="333708"/>
    <lineage>
        <taxon>Bacteria</taxon>
        <taxon>Pseudomonadati</taxon>
        <taxon>Pseudomonadota</taxon>
        <taxon>Alphaproteobacteria</taxon>
        <taxon>Sphingomonadales</taxon>
        <taxon>Sphingosinicellaceae</taxon>
        <taxon>Sphingosinicella</taxon>
    </lineage>
</organism>
<dbReference type="SUPFAM" id="SSF51182">
    <property type="entry name" value="RmlC-like cupins"/>
    <property type="match status" value="1"/>
</dbReference>